<dbReference type="Proteomes" id="UP001597192">
    <property type="component" value="Unassembled WGS sequence"/>
</dbReference>
<evidence type="ECO:0000256" key="3">
    <source>
        <dbReference type="ARBA" id="ARBA00012756"/>
    </source>
</evidence>
<dbReference type="SMART" id="SM01038">
    <property type="entry name" value="Bgal_small_N"/>
    <property type="match status" value="1"/>
</dbReference>
<feature type="domain" description="Beta galactosidase small chain/" evidence="7">
    <location>
        <begin position="719"/>
        <end position="987"/>
    </location>
</feature>
<organism evidence="8 9">
    <name type="scientific">Lacticaseibacillus yichunensis</name>
    <dbReference type="NCBI Taxonomy" id="2486015"/>
    <lineage>
        <taxon>Bacteria</taxon>
        <taxon>Bacillati</taxon>
        <taxon>Bacillota</taxon>
        <taxon>Bacilli</taxon>
        <taxon>Lactobacillales</taxon>
        <taxon>Lactobacillaceae</taxon>
        <taxon>Lacticaseibacillus</taxon>
    </lineage>
</organism>
<dbReference type="EC" id="3.2.1.23" evidence="3"/>
<comment type="similarity">
    <text evidence="2">Belongs to the glycosyl hydrolase 2 family.</text>
</comment>
<protein>
    <recommendedName>
        <fullName evidence="3">beta-galactosidase</fullName>
        <ecNumber evidence="3">3.2.1.23</ecNumber>
    </recommendedName>
    <alternativeName>
        <fullName evidence="6">Lactase</fullName>
    </alternativeName>
</protein>
<dbReference type="Gene3D" id="2.70.98.10">
    <property type="match status" value="1"/>
</dbReference>
<dbReference type="Pfam" id="PF02837">
    <property type="entry name" value="Glyco_hydro_2_N"/>
    <property type="match status" value="1"/>
</dbReference>
<gene>
    <name evidence="8" type="ORF">ACFQ47_11175</name>
</gene>
<dbReference type="Gene3D" id="2.60.120.260">
    <property type="entry name" value="Galactose-binding domain-like"/>
    <property type="match status" value="1"/>
</dbReference>
<dbReference type="Pfam" id="PF02836">
    <property type="entry name" value="Glyco_hydro_2_C"/>
    <property type="match status" value="1"/>
</dbReference>
<evidence type="ECO:0000256" key="4">
    <source>
        <dbReference type="ARBA" id="ARBA00022801"/>
    </source>
</evidence>
<dbReference type="InterPro" id="IPR023230">
    <property type="entry name" value="Glyco_hydro_2_CS"/>
</dbReference>
<dbReference type="InterPro" id="IPR006104">
    <property type="entry name" value="Glyco_hydro_2_N"/>
</dbReference>
<keyword evidence="9" id="KW-1185">Reference proteome</keyword>
<dbReference type="SUPFAM" id="SSF49785">
    <property type="entry name" value="Galactose-binding domain-like"/>
    <property type="match status" value="1"/>
</dbReference>
<dbReference type="InterPro" id="IPR036156">
    <property type="entry name" value="Beta-gal/glucu_dom_sf"/>
</dbReference>
<dbReference type="SUPFAM" id="SSF51445">
    <property type="entry name" value="(Trans)glycosidases"/>
    <property type="match status" value="1"/>
</dbReference>
<evidence type="ECO:0000313" key="8">
    <source>
        <dbReference type="EMBL" id="MFD1433226.1"/>
    </source>
</evidence>
<dbReference type="InterPro" id="IPR008979">
    <property type="entry name" value="Galactose-bd-like_sf"/>
</dbReference>
<dbReference type="PRINTS" id="PR00132">
    <property type="entry name" value="GLHYDRLASE2"/>
</dbReference>
<dbReference type="SUPFAM" id="SSF74650">
    <property type="entry name" value="Galactose mutarotase-like"/>
    <property type="match status" value="1"/>
</dbReference>
<dbReference type="InterPro" id="IPR006103">
    <property type="entry name" value="Glyco_hydro_2_cat"/>
</dbReference>
<comment type="caution">
    <text evidence="8">The sequence shown here is derived from an EMBL/GenBank/DDBJ whole genome shotgun (WGS) entry which is preliminary data.</text>
</comment>
<evidence type="ECO:0000313" key="9">
    <source>
        <dbReference type="Proteomes" id="UP001597192"/>
    </source>
</evidence>
<evidence type="ECO:0000256" key="5">
    <source>
        <dbReference type="ARBA" id="ARBA00023295"/>
    </source>
</evidence>
<dbReference type="InterPro" id="IPR014718">
    <property type="entry name" value="GH-type_carb-bd"/>
</dbReference>
<dbReference type="PANTHER" id="PTHR46323">
    <property type="entry name" value="BETA-GALACTOSIDASE"/>
    <property type="match status" value="1"/>
</dbReference>
<comment type="catalytic activity">
    <reaction evidence="1">
        <text>Hydrolysis of terminal non-reducing beta-D-galactose residues in beta-D-galactosides.</text>
        <dbReference type="EC" id="3.2.1.23"/>
    </reaction>
</comment>
<sequence>MTILNLAEDPTTLTVNTCPPRAYYIPYDSVETAATGDRTASAQVSLLDGQWAFGYFPSAAALPTTFWENGDALLTATAPVPSDWQNQGYDRHQYTNVNYPIPYDPPYVPDENPIGVYERQFAYTPTAGHRAYLNVEGKDSCLYVFVNHQFVGYDTVSYANSEFDLTDHLVAGTNLLTIAVLKWSVGTYFEDQDKFRVSGLFRSVYLLTRPETHLGDFDWTITTDSVTQIGRLVMTRFEFAGAASYQLTDDHGQQVAEGPLDASTQIEVTGCRFWNAEDPVLYHLTITAGAEVIPFAIGFRQWVHQDGQFVLNGTPVKLYGVNYHDSDPRLGAAIGENEMRRDLQLMKAHHVNAIRTSHYPKAPRFYELCDEMGFYVLSEADIETHGTGALVGAGADGDKLADDSAYQPIFLDRVQRMVKADHLFTSIFGWSMGNESGWGQNFAAALEWTKQADPSRIRHYEQFSSRFEKDPAQTLPLVDCYSRMYLSPEDCETFLKEHPKIPLLQCEYAHAMGNGPGGVKHYDELMQQYDNFVGAFVWEWCDHAMLMNPDAVDEAPVYGYGGEFGDEPNDGNFCMDGLVYPDRTPHTGLKEYQAVHLPVQLTAWQNGQLTAFNRLAFTSADARYQGFARVTTDGVAGAWQAVNLAGLAPLTATTADFPVQIPAGVPVTLEWALGAPDATTPNEVLGLQQIILQDAAPTLPAGPASTGKLTVTETPLTITVSGPNFAYRFDRHFGTPTSLVRRGSETLAGPSRWTIWRAPTDNDRNIKNEWQDNGFDRVLFKGDALTADARDGQVTVTAIIGLTAVSKQRIATIKTEWTIDAAGTLGATVHVVRNDEMAEWPQFGLVMPLGGGAKPVHYFGKGPRESYIDKQEGSVLGWFETDAQQNYEPYVRPQENGSHVHTWCVQVGLGAEVMTAQFAQPSSFSVLPYTAETLTRAENRRDLPVSEQTVLTLDFAQAGIGSNSCGPRLPERYRLTPETIDWQWTLRFEAAGQ</sequence>
<proteinExistence type="inferred from homology"/>
<dbReference type="InterPro" id="IPR006101">
    <property type="entry name" value="Glyco_hydro_2"/>
</dbReference>
<dbReference type="Gene3D" id="3.20.20.80">
    <property type="entry name" value="Glycosidases"/>
    <property type="match status" value="1"/>
</dbReference>
<reference evidence="9" key="1">
    <citation type="journal article" date="2019" name="Int. J. Syst. Evol. Microbiol.">
        <title>The Global Catalogue of Microorganisms (GCM) 10K type strain sequencing project: providing services to taxonomists for standard genome sequencing and annotation.</title>
        <authorList>
            <consortium name="The Broad Institute Genomics Platform"/>
            <consortium name="The Broad Institute Genome Sequencing Center for Infectious Disease"/>
            <person name="Wu L."/>
            <person name="Ma J."/>
        </authorList>
    </citation>
    <scope>NUCLEOTIDE SEQUENCE [LARGE SCALE GENOMIC DNA]</scope>
    <source>
        <strain evidence="9">CCM 8947</strain>
    </source>
</reference>
<keyword evidence="4 8" id="KW-0378">Hydrolase</keyword>
<dbReference type="InterPro" id="IPR017853">
    <property type="entry name" value="GH"/>
</dbReference>
<dbReference type="InterPro" id="IPR013783">
    <property type="entry name" value="Ig-like_fold"/>
</dbReference>
<dbReference type="InterPro" id="IPR004199">
    <property type="entry name" value="B-gal_small/dom_5"/>
</dbReference>
<evidence type="ECO:0000259" key="7">
    <source>
        <dbReference type="SMART" id="SM01038"/>
    </source>
</evidence>
<keyword evidence="5" id="KW-0326">Glycosidase</keyword>
<dbReference type="InterPro" id="IPR011013">
    <property type="entry name" value="Gal_mutarotase_sf_dom"/>
</dbReference>
<dbReference type="Pfam" id="PF02929">
    <property type="entry name" value="Bgal_small_N"/>
    <property type="match status" value="1"/>
</dbReference>
<dbReference type="Gene3D" id="2.60.40.10">
    <property type="entry name" value="Immunoglobulins"/>
    <property type="match status" value="1"/>
</dbReference>
<dbReference type="RefSeq" id="WP_164510041.1">
    <property type="nucleotide sequence ID" value="NZ_JBHTOG010000063.1"/>
</dbReference>
<dbReference type="InterPro" id="IPR050347">
    <property type="entry name" value="Bact_Beta-galactosidase"/>
</dbReference>
<dbReference type="GO" id="GO:0016787">
    <property type="term" value="F:hydrolase activity"/>
    <property type="evidence" value="ECO:0007669"/>
    <property type="project" value="UniProtKB-KW"/>
</dbReference>
<evidence type="ECO:0000256" key="6">
    <source>
        <dbReference type="ARBA" id="ARBA00032230"/>
    </source>
</evidence>
<evidence type="ECO:0000256" key="2">
    <source>
        <dbReference type="ARBA" id="ARBA00007401"/>
    </source>
</evidence>
<name>A0ABW4CU56_9LACO</name>
<dbReference type="PROSITE" id="PS00719">
    <property type="entry name" value="GLYCOSYL_HYDROL_F2_1"/>
    <property type="match status" value="1"/>
</dbReference>
<dbReference type="EMBL" id="JBHTOG010000063">
    <property type="protein sequence ID" value="MFD1433226.1"/>
    <property type="molecule type" value="Genomic_DNA"/>
</dbReference>
<evidence type="ECO:0000256" key="1">
    <source>
        <dbReference type="ARBA" id="ARBA00001412"/>
    </source>
</evidence>
<accession>A0ABW4CU56</accession>
<dbReference type="SUPFAM" id="SSF49303">
    <property type="entry name" value="beta-Galactosidase/glucuronidase domain"/>
    <property type="match status" value="1"/>
</dbReference>
<dbReference type="PANTHER" id="PTHR46323:SF2">
    <property type="entry name" value="BETA-GALACTOSIDASE"/>
    <property type="match status" value="1"/>
</dbReference>